<dbReference type="RefSeq" id="WP_052830521.1">
    <property type="nucleotide sequence ID" value="NZ_CP007142.1"/>
</dbReference>
<keyword evidence="5 11" id="KW-1133">Transmembrane helix</keyword>
<dbReference type="AlphaFoldDB" id="A0A0C5VR93"/>
<dbReference type="GO" id="GO:0007165">
    <property type="term" value="P:signal transduction"/>
    <property type="evidence" value="ECO:0007669"/>
    <property type="project" value="UniProtKB-KW"/>
</dbReference>
<gene>
    <name evidence="14" type="ORF">YC6258_05137</name>
</gene>
<sequence length="632" mass="68174">MTMNMRDSGGLSLRSKLLLVTGLVILLVSFVQTLSSYFSLTGDARRALTSEIMSSGELLEQSITHWINDKKALVRAAATSDQLLENTISVLTQAREGGQLMASYLGSSDGKMTIVPDDPMPAGYDPRVRPWYQQAINQQQVIVTDPYVDAVTGKLIISFAAAIPGRKGVFGVDISLEAIVDTILSADFGDRGYAMLINDQGQILVHPDQSLDMKSLPALADSLDTQVMKQLAGSGELASFQDANKTYLAGFRAVSGSKWFIGLVLDERAVMGPIQRSVINAVIYATVIALVTLAVVALLIGRALRPLHDLVQAMSEIAQGEGNLSHKLQIASHDELGHLSKGFNEFSEKIRLLVIDVHQNAGQLKQQAEKLATDASRNASRVQLQQGEIEQVAAAIHEMSAAANEVAGNADATAKEAGSAAEASSSMHQLATSNRDNMSHLTREIEKSTDVIQELNNDAQSIDSILSTIQNIAEQTNLLALNAAIEAARAGEQGRGFAVVADEVRVLSQRTHNSTEEIQQMIEKLQKQAETAVNLMARSRELAGDTLGNTETVTEKLVGINESIQRISDMAVRIAASSSEQHLATEEISRITTAISDAAAEMSMGSKETETTANQLDRLSENLNENLRRFKV</sequence>
<dbReference type="PANTHER" id="PTHR32089">
    <property type="entry name" value="METHYL-ACCEPTING CHEMOTAXIS PROTEIN MCPB"/>
    <property type="match status" value="1"/>
</dbReference>
<keyword evidence="3" id="KW-0145">Chemotaxis</keyword>
<evidence type="ECO:0000256" key="10">
    <source>
        <dbReference type="SAM" id="Coils"/>
    </source>
</evidence>
<dbReference type="FunFam" id="1.10.287.950:FF:000001">
    <property type="entry name" value="Methyl-accepting chemotaxis sensory transducer"/>
    <property type="match status" value="1"/>
</dbReference>
<dbReference type="CDD" id="cd06225">
    <property type="entry name" value="HAMP"/>
    <property type="match status" value="1"/>
</dbReference>
<dbReference type="HOGENOM" id="CLU_000445_107_19_6"/>
<proteinExistence type="inferred from homology"/>
<dbReference type="STRING" id="1445510.YC6258_05137"/>
<dbReference type="InterPro" id="IPR004089">
    <property type="entry name" value="MCPsignal_dom"/>
</dbReference>
<dbReference type="InterPro" id="IPR033479">
    <property type="entry name" value="dCache_1"/>
</dbReference>
<dbReference type="Pfam" id="PF00015">
    <property type="entry name" value="MCPsignal"/>
    <property type="match status" value="1"/>
</dbReference>
<dbReference type="Pfam" id="PF02743">
    <property type="entry name" value="dCache_1"/>
    <property type="match status" value="1"/>
</dbReference>
<evidence type="ECO:0000256" key="2">
    <source>
        <dbReference type="ARBA" id="ARBA00022475"/>
    </source>
</evidence>
<comment type="similarity">
    <text evidence="8">Belongs to the methyl-accepting chemotaxis (MCP) protein family.</text>
</comment>
<reference evidence="14 15" key="1">
    <citation type="submission" date="2014-01" db="EMBL/GenBank/DDBJ databases">
        <title>Full genme sequencing of cellulolytic bacterium Gynuella sunshinyii YC6258T gen. nov., sp. nov.</title>
        <authorList>
            <person name="Khan H."/>
            <person name="Chung E.J."/>
            <person name="Chung Y.R."/>
        </authorList>
    </citation>
    <scope>NUCLEOTIDE SEQUENCE [LARGE SCALE GENOMIC DNA]</scope>
    <source>
        <strain evidence="14 15">YC6258</strain>
    </source>
</reference>
<evidence type="ECO:0000256" key="11">
    <source>
        <dbReference type="SAM" id="Phobius"/>
    </source>
</evidence>
<accession>A0A0C5VR93</accession>
<evidence type="ECO:0000256" key="1">
    <source>
        <dbReference type="ARBA" id="ARBA00004651"/>
    </source>
</evidence>
<dbReference type="Gene3D" id="3.30.450.20">
    <property type="entry name" value="PAS domain"/>
    <property type="match status" value="2"/>
</dbReference>
<dbReference type="CDD" id="cd12912">
    <property type="entry name" value="PDC2_MCP_like"/>
    <property type="match status" value="1"/>
</dbReference>
<dbReference type="EMBL" id="CP007142">
    <property type="protein sequence ID" value="AJQ97167.1"/>
    <property type="molecule type" value="Genomic_DNA"/>
</dbReference>
<comment type="subcellular location">
    <subcellularLocation>
        <location evidence="1">Cell membrane</location>
        <topology evidence="1">Multi-pass membrane protein</topology>
    </subcellularLocation>
</comment>
<feature type="domain" description="Methyl-accepting transducer" evidence="12">
    <location>
        <begin position="360"/>
        <end position="596"/>
    </location>
</feature>
<evidence type="ECO:0000256" key="8">
    <source>
        <dbReference type="ARBA" id="ARBA00029447"/>
    </source>
</evidence>
<evidence type="ECO:0000259" key="13">
    <source>
        <dbReference type="PROSITE" id="PS50885"/>
    </source>
</evidence>
<keyword evidence="2" id="KW-1003">Cell membrane</keyword>
<dbReference type="Gene3D" id="1.10.287.950">
    <property type="entry name" value="Methyl-accepting chemotaxis protein"/>
    <property type="match status" value="1"/>
</dbReference>
<dbReference type="Proteomes" id="UP000032266">
    <property type="component" value="Chromosome"/>
</dbReference>
<dbReference type="GO" id="GO:0006935">
    <property type="term" value="P:chemotaxis"/>
    <property type="evidence" value="ECO:0007669"/>
    <property type="project" value="UniProtKB-KW"/>
</dbReference>
<dbReference type="PATRIC" id="fig|1445510.3.peg.5097"/>
<dbReference type="OrthoDB" id="2489132at2"/>
<evidence type="ECO:0000256" key="5">
    <source>
        <dbReference type="ARBA" id="ARBA00022989"/>
    </source>
</evidence>
<evidence type="ECO:0000313" key="15">
    <source>
        <dbReference type="Proteomes" id="UP000032266"/>
    </source>
</evidence>
<dbReference type="SMART" id="SM00304">
    <property type="entry name" value="HAMP"/>
    <property type="match status" value="2"/>
</dbReference>
<dbReference type="PANTHER" id="PTHR32089:SF117">
    <property type="entry name" value="METHYL ACCEPTING SENSORY TRANSDUCER WITH CACHE_1 SMALL MOLECULE BINDING DOMAIN"/>
    <property type="match status" value="1"/>
</dbReference>
<organism evidence="14 15">
    <name type="scientific">Gynuella sunshinyii YC6258</name>
    <dbReference type="NCBI Taxonomy" id="1445510"/>
    <lineage>
        <taxon>Bacteria</taxon>
        <taxon>Pseudomonadati</taxon>
        <taxon>Pseudomonadota</taxon>
        <taxon>Gammaproteobacteria</taxon>
        <taxon>Oceanospirillales</taxon>
        <taxon>Saccharospirillaceae</taxon>
        <taxon>Gynuella</taxon>
    </lineage>
</organism>
<dbReference type="SMART" id="SM00283">
    <property type="entry name" value="MA"/>
    <property type="match status" value="1"/>
</dbReference>
<keyword evidence="6 11" id="KW-0472">Membrane</keyword>
<keyword evidence="15" id="KW-1185">Reference proteome</keyword>
<evidence type="ECO:0000256" key="4">
    <source>
        <dbReference type="ARBA" id="ARBA00022692"/>
    </source>
</evidence>
<dbReference type="SUPFAM" id="SSF103190">
    <property type="entry name" value="Sensory domain-like"/>
    <property type="match status" value="1"/>
</dbReference>
<evidence type="ECO:0000313" key="14">
    <source>
        <dbReference type="EMBL" id="AJQ97167.1"/>
    </source>
</evidence>
<dbReference type="SUPFAM" id="SSF58104">
    <property type="entry name" value="Methyl-accepting chemotaxis protein (MCP) signaling domain"/>
    <property type="match status" value="1"/>
</dbReference>
<name>A0A0C5VR93_9GAMM</name>
<dbReference type="PROSITE" id="PS50111">
    <property type="entry name" value="CHEMOTAXIS_TRANSDUC_2"/>
    <property type="match status" value="1"/>
</dbReference>
<dbReference type="InterPro" id="IPR003660">
    <property type="entry name" value="HAMP_dom"/>
</dbReference>
<dbReference type="GO" id="GO:0005886">
    <property type="term" value="C:plasma membrane"/>
    <property type="evidence" value="ECO:0007669"/>
    <property type="project" value="UniProtKB-SubCell"/>
</dbReference>
<dbReference type="KEGG" id="gsn:YC6258_05137"/>
<evidence type="ECO:0000256" key="6">
    <source>
        <dbReference type="ARBA" id="ARBA00023136"/>
    </source>
</evidence>
<feature type="transmembrane region" description="Helical" evidence="11">
    <location>
        <begin position="281"/>
        <end position="300"/>
    </location>
</feature>
<dbReference type="CDD" id="cd12913">
    <property type="entry name" value="PDC1_MCP_like"/>
    <property type="match status" value="1"/>
</dbReference>
<keyword evidence="10" id="KW-0175">Coiled coil</keyword>
<evidence type="ECO:0000256" key="9">
    <source>
        <dbReference type="PROSITE-ProRule" id="PRU00284"/>
    </source>
</evidence>
<evidence type="ECO:0000259" key="12">
    <source>
        <dbReference type="PROSITE" id="PS50111"/>
    </source>
</evidence>
<evidence type="ECO:0000256" key="3">
    <source>
        <dbReference type="ARBA" id="ARBA00022500"/>
    </source>
</evidence>
<keyword evidence="4 11" id="KW-0812">Transmembrane</keyword>
<protein>
    <submittedName>
        <fullName evidence="14">Methyl-accepting chemotaxis protein</fullName>
    </submittedName>
</protein>
<keyword evidence="7 9" id="KW-0807">Transducer</keyword>
<feature type="domain" description="HAMP" evidence="13">
    <location>
        <begin position="301"/>
        <end position="355"/>
    </location>
</feature>
<evidence type="ECO:0000256" key="7">
    <source>
        <dbReference type="ARBA" id="ARBA00023224"/>
    </source>
</evidence>
<feature type="coiled-coil region" evidence="10">
    <location>
        <begin position="515"/>
        <end position="542"/>
    </location>
</feature>
<dbReference type="CDD" id="cd11386">
    <property type="entry name" value="MCP_signal"/>
    <property type="match status" value="1"/>
</dbReference>
<dbReference type="InterPro" id="IPR029151">
    <property type="entry name" value="Sensor-like_sf"/>
</dbReference>
<dbReference type="PROSITE" id="PS50885">
    <property type="entry name" value="HAMP"/>
    <property type="match status" value="1"/>
</dbReference>
<dbReference type="Pfam" id="PF00672">
    <property type="entry name" value="HAMP"/>
    <property type="match status" value="1"/>
</dbReference>